<feature type="compositionally biased region" description="Polar residues" evidence="2">
    <location>
        <begin position="131"/>
        <end position="162"/>
    </location>
</feature>
<keyword evidence="1" id="KW-0175">Coiled coil</keyword>
<dbReference type="SUPFAM" id="SSF52833">
    <property type="entry name" value="Thioredoxin-like"/>
    <property type="match status" value="1"/>
</dbReference>
<evidence type="ECO:0000313" key="4">
    <source>
        <dbReference type="Proteomes" id="UP000230066"/>
    </source>
</evidence>
<dbReference type="EMBL" id="JXXN02009636">
    <property type="protein sequence ID" value="THD18620.1"/>
    <property type="molecule type" value="Genomic_DNA"/>
</dbReference>
<dbReference type="GO" id="GO:0036503">
    <property type="term" value="P:ERAD pathway"/>
    <property type="evidence" value="ECO:0007669"/>
    <property type="project" value="TreeGrafter"/>
</dbReference>
<protein>
    <submittedName>
        <fullName evidence="3">Ubx domain-containing</fullName>
    </submittedName>
</protein>
<feature type="region of interest" description="Disordered" evidence="2">
    <location>
        <begin position="109"/>
        <end position="164"/>
    </location>
</feature>
<dbReference type="Proteomes" id="UP000230066">
    <property type="component" value="Unassembled WGS sequence"/>
</dbReference>
<dbReference type="GO" id="GO:0005783">
    <property type="term" value="C:endoplasmic reticulum"/>
    <property type="evidence" value="ECO:0007669"/>
    <property type="project" value="TreeGrafter"/>
</dbReference>
<gene>
    <name evidence="3" type="ORF">D915_010814</name>
</gene>
<reference evidence="3" key="1">
    <citation type="submission" date="2019-03" db="EMBL/GenBank/DDBJ databases">
        <title>Improved annotation for the trematode Fasciola hepatica.</title>
        <authorList>
            <person name="Choi Y.-J."/>
            <person name="Martin J."/>
            <person name="Mitreva M."/>
        </authorList>
    </citation>
    <scope>NUCLEOTIDE SEQUENCE [LARGE SCALE GENOMIC DNA]</scope>
</reference>
<keyword evidence="4" id="KW-1185">Reference proteome</keyword>
<proteinExistence type="predicted"/>
<feature type="compositionally biased region" description="Basic and acidic residues" evidence="2">
    <location>
        <begin position="109"/>
        <end position="130"/>
    </location>
</feature>
<dbReference type="PANTHER" id="PTHR46424:SF1">
    <property type="entry name" value="UBX DOMAIN-CONTAINING PROTEIN 4"/>
    <property type="match status" value="1"/>
</dbReference>
<name>A0A4E0RVH1_FASHE</name>
<organism evidence="3 4">
    <name type="scientific">Fasciola hepatica</name>
    <name type="common">Liver fluke</name>
    <dbReference type="NCBI Taxonomy" id="6192"/>
    <lineage>
        <taxon>Eukaryota</taxon>
        <taxon>Metazoa</taxon>
        <taxon>Spiralia</taxon>
        <taxon>Lophotrochozoa</taxon>
        <taxon>Platyhelminthes</taxon>
        <taxon>Trematoda</taxon>
        <taxon>Digenea</taxon>
        <taxon>Plagiorchiida</taxon>
        <taxon>Echinostomata</taxon>
        <taxon>Echinostomatoidea</taxon>
        <taxon>Fasciolidae</taxon>
        <taxon>Fasciola</taxon>
    </lineage>
</organism>
<accession>A0A4E0RVH1</accession>
<dbReference type="AlphaFoldDB" id="A0A4E0RVH1"/>
<dbReference type="PANTHER" id="PTHR46424">
    <property type="entry name" value="UBX DOMAIN-CONTAINING PROTEIN 4"/>
    <property type="match status" value="1"/>
</dbReference>
<dbReference type="InterPro" id="IPR036249">
    <property type="entry name" value="Thioredoxin-like_sf"/>
</dbReference>
<evidence type="ECO:0000313" key="3">
    <source>
        <dbReference type="EMBL" id="THD18620.1"/>
    </source>
</evidence>
<sequence length="325" mass="36754">MMNWYDGNISDAIRLVREQSRTLLVFIRGTDEVSKVVDQLFDADVNAACENCVALRLDASSEATIQFSAVYAVLTVPCVYLIAPNGLALDVQLGSVEKSDLIKWITEKAKRSPSETKPTPESEAEQKSETKPVQSTSNTVFHTEQSLPKNPANEESTSSSQPLEERLKYAQQLLEAKRRLQAEEEKKKAIEAEMARRQTGKAMQNFKERQRATEVEEAIAERRKDEAEARKLREQLLQQIEDDRRAKQERAQMTKNLTNETGPISPVCVANRGSANLISPANCDQVCYYFQLDWSHPTPRLVHLCFAPVHLIVAFCWSSVFYELS</sequence>
<feature type="coiled-coil region" evidence="1">
    <location>
        <begin position="166"/>
        <end position="257"/>
    </location>
</feature>
<evidence type="ECO:0000256" key="1">
    <source>
        <dbReference type="SAM" id="Coils"/>
    </source>
</evidence>
<comment type="caution">
    <text evidence="3">The sequence shown here is derived from an EMBL/GenBank/DDBJ whole genome shotgun (WGS) entry which is preliminary data.</text>
</comment>
<evidence type="ECO:0000256" key="2">
    <source>
        <dbReference type="SAM" id="MobiDB-lite"/>
    </source>
</evidence>